<evidence type="ECO:0000256" key="1">
    <source>
        <dbReference type="ARBA" id="ARBA00002986"/>
    </source>
</evidence>
<comment type="PTM">
    <text evidence="5">Methylated by PrmC. Methylation increases the termination efficiency of RF1.</text>
</comment>
<dbReference type="HAMAP" id="MF_00093">
    <property type="entry name" value="Rel_fac_1"/>
    <property type="match status" value="1"/>
</dbReference>
<keyword evidence="5" id="KW-0963">Cytoplasm</keyword>
<comment type="caution">
    <text evidence="9">The sequence shown here is derived from an EMBL/GenBank/DDBJ whole genome shotgun (WGS) entry which is preliminary data.</text>
</comment>
<organism evidence="9 10">
    <name type="scientific">Yeosuana aromativorans</name>
    <dbReference type="NCBI Taxonomy" id="288019"/>
    <lineage>
        <taxon>Bacteria</taxon>
        <taxon>Pseudomonadati</taxon>
        <taxon>Bacteroidota</taxon>
        <taxon>Flavobacteriia</taxon>
        <taxon>Flavobacteriales</taxon>
        <taxon>Flavobacteriaceae</taxon>
        <taxon>Yeosuana</taxon>
    </lineage>
</organism>
<dbReference type="GO" id="GO:0005737">
    <property type="term" value="C:cytoplasm"/>
    <property type="evidence" value="ECO:0007669"/>
    <property type="project" value="UniProtKB-SubCell"/>
</dbReference>
<dbReference type="FunFam" id="3.30.70.1660:FF:000002">
    <property type="entry name" value="Peptide chain release factor 1"/>
    <property type="match status" value="1"/>
</dbReference>
<dbReference type="SMART" id="SM00937">
    <property type="entry name" value="PCRF"/>
    <property type="match status" value="1"/>
</dbReference>
<protein>
    <recommendedName>
        <fullName evidence="5 6">Peptide chain release factor 1</fullName>
        <shortName evidence="5">RF-1</shortName>
    </recommendedName>
</protein>
<dbReference type="PANTHER" id="PTHR43804:SF7">
    <property type="entry name" value="LD18447P"/>
    <property type="match status" value="1"/>
</dbReference>
<dbReference type="InterPro" id="IPR045853">
    <property type="entry name" value="Pep_chain_release_fac_I_sf"/>
</dbReference>
<comment type="subcellular location">
    <subcellularLocation>
        <location evidence="5">Cytoplasm</location>
    </subcellularLocation>
</comment>
<feature type="coiled-coil region" evidence="7">
    <location>
        <begin position="41"/>
        <end position="94"/>
    </location>
</feature>
<evidence type="ECO:0000256" key="2">
    <source>
        <dbReference type="ARBA" id="ARBA00010835"/>
    </source>
</evidence>
<name>A0A8J3FI87_9FLAO</name>
<evidence type="ECO:0000313" key="10">
    <source>
        <dbReference type="Proteomes" id="UP000612329"/>
    </source>
</evidence>
<reference evidence="9" key="1">
    <citation type="journal article" date="2014" name="Int. J. Syst. Evol. Microbiol.">
        <title>Complete genome sequence of Corynebacterium casei LMG S-19264T (=DSM 44701T), isolated from a smear-ripened cheese.</title>
        <authorList>
            <consortium name="US DOE Joint Genome Institute (JGI-PGF)"/>
            <person name="Walter F."/>
            <person name="Albersmeier A."/>
            <person name="Kalinowski J."/>
            <person name="Ruckert C."/>
        </authorList>
    </citation>
    <scope>NUCLEOTIDE SEQUENCE</scope>
    <source>
        <strain evidence="9">JCM 12862</strain>
    </source>
</reference>
<comment type="similarity">
    <text evidence="2 5">Belongs to the prokaryotic/mitochondrial release factor family.</text>
</comment>
<evidence type="ECO:0000256" key="3">
    <source>
        <dbReference type="ARBA" id="ARBA00022481"/>
    </source>
</evidence>
<keyword evidence="3 5" id="KW-0488">Methylation</keyword>
<dbReference type="Gene3D" id="3.30.70.1660">
    <property type="match status" value="1"/>
</dbReference>
<dbReference type="GO" id="GO:0016149">
    <property type="term" value="F:translation release factor activity, codon specific"/>
    <property type="evidence" value="ECO:0007669"/>
    <property type="project" value="UniProtKB-UniRule"/>
</dbReference>
<evidence type="ECO:0000256" key="5">
    <source>
        <dbReference type="HAMAP-Rule" id="MF_00093"/>
    </source>
</evidence>
<reference evidence="9" key="2">
    <citation type="submission" date="2020-09" db="EMBL/GenBank/DDBJ databases">
        <authorList>
            <person name="Sun Q."/>
            <person name="Ohkuma M."/>
        </authorList>
    </citation>
    <scope>NUCLEOTIDE SEQUENCE</scope>
    <source>
        <strain evidence="9">JCM 12862</strain>
    </source>
</reference>
<dbReference type="Pfam" id="PF00472">
    <property type="entry name" value="RF-1"/>
    <property type="match status" value="1"/>
</dbReference>
<dbReference type="RefSeq" id="WP_188650677.1">
    <property type="nucleotide sequence ID" value="NZ_BMNR01000002.1"/>
</dbReference>
<dbReference type="NCBIfam" id="NF001859">
    <property type="entry name" value="PRK00591.1"/>
    <property type="match status" value="1"/>
</dbReference>
<keyword evidence="7" id="KW-0175">Coiled coil</keyword>
<feature type="domain" description="Peptide chain release factor" evidence="8">
    <location>
        <begin position="62"/>
        <end position="177"/>
    </location>
</feature>
<evidence type="ECO:0000256" key="4">
    <source>
        <dbReference type="ARBA" id="ARBA00022917"/>
    </source>
</evidence>
<dbReference type="InterPro" id="IPR050057">
    <property type="entry name" value="Prokaryotic/Mito_RF"/>
</dbReference>
<dbReference type="NCBIfam" id="TIGR00019">
    <property type="entry name" value="prfA"/>
    <property type="match status" value="1"/>
</dbReference>
<dbReference type="Pfam" id="PF03462">
    <property type="entry name" value="PCRF"/>
    <property type="match status" value="1"/>
</dbReference>
<gene>
    <name evidence="5 9" type="primary">prfA</name>
    <name evidence="9" type="ORF">GCM10007962_10070</name>
</gene>
<comment type="function">
    <text evidence="1 5">Peptide chain release factor 1 directs the termination of translation in response to the peptide chain termination codons UAG and UAA.</text>
</comment>
<evidence type="ECO:0000256" key="6">
    <source>
        <dbReference type="NCBIfam" id="TIGR00019"/>
    </source>
</evidence>
<dbReference type="AlphaFoldDB" id="A0A8J3FI87"/>
<evidence type="ECO:0000256" key="7">
    <source>
        <dbReference type="SAM" id="Coils"/>
    </source>
</evidence>
<dbReference type="InterPro" id="IPR004373">
    <property type="entry name" value="RF-1"/>
</dbReference>
<keyword evidence="4 5" id="KW-0648">Protein biosynthesis</keyword>
<accession>A0A8J3FI87</accession>
<dbReference type="Proteomes" id="UP000612329">
    <property type="component" value="Unassembled WGS sequence"/>
</dbReference>
<sequence>MLEKLQIIKQRFDEVSDLIIQPDIMTDQKRYIALNKEYKDLKVLVEKRNEYKTLLDNLAEAEDIISEGGDPEMVDMAKMQYEEAKARIPQLEDEIKFLLIPKDPEDSKNAVVELRAGTGGDEASIFAGDLFRMYSKYCESKGWKVDVVDFSEGTNGGFKEIQFEVSGEEVYGTLKFEAGVHRVQRVPQTETQGRVHTSAATVMVFPEAEEFDVEINPKDVRIDFFCSSGPGGQSVNTTYSAVRLTHIPTGLVAQCQDQKSQHKNKEKAFRVLRSRLYEMELAKKNEEDAAKRGSMVTSGDRSAKIRTYNYPQGRVTDHRIGLTLYDLSNIVNGDIQKIIDELQLAENTEKLKANQDVI</sequence>
<dbReference type="Gene3D" id="6.10.140.1950">
    <property type="match status" value="1"/>
</dbReference>
<dbReference type="InterPro" id="IPR005139">
    <property type="entry name" value="PCRF"/>
</dbReference>
<dbReference type="PANTHER" id="PTHR43804">
    <property type="entry name" value="LD18447P"/>
    <property type="match status" value="1"/>
</dbReference>
<dbReference type="Gene3D" id="3.30.160.20">
    <property type="match status" value="1"/>
</dbReference>
<dbReference type="InterPro" id="IPR000352">
    <property type="entry name" value="Pep_chain_release_fac_I"/>
</dbReference>
<evidence type="ECO:0000259" key="8">
    <source>
        <dbReference type="SMART" id="SM00937"/>
    </source>
</evidence>
<dbReference type="EMBL" id="BMNR01000002">
    <property type="protein sequence ID" value="GGK17811.1"/>
    <property type="molecule type" value="Genomic_DNA"/>
</dbReference>
<feature type="modified residue" description="N5-methylglutamine" evidence="5">
    <location>
        <position position="233"/>
    </location>
</feature>
<evidence type="ECO:0000313" key="9">
    <source>
        <dbReference type="EMBL" id="GGK17811.1"/>
    </source>
</evidence>
<keyword evidence="10" id="KW-1185">Reference proteome</keyword>
<proteinExistence type="inferred from homology"/>
<dbReference type="FunFam" id="3.30.160.20:FF:000004">
    <property type="entry name" value="Peptide chain release factor 1"/>
    <property type="match status" value="1"/>
</dbReference>
<dbReference type="SUPFAM" id="SSF75620">
    <property type="entry name" value="Release factor"/>
    <property type="match status" value="1"/>
</dbReference>